<evidence type="ECO:0000313" key="2">
    <source>
        <dbReference type="Proteomes" id="UP000314294"/>
    </source>
</evidence>
<dbReference type="EMBL" id="SRLO01000180">
    <property type="protein sequence ID" value="TNN69100.1"/>
    <property type="molecule type" value="Genomic_DNA"/>
</dbReference>
<protein>
    <submittedName>
        <fullName evidence="1">Uncharacterized protein</fullName>
    </submittedName>
</protein>
<keyword evidence="2" id="KW-1185">Reference proteome</keyword>
<proteinExistence type="predicted"/>
<gene>
    <name evidence="1" type="ORF">EYF80_020683</name>
</gene>
<reference evidence="1 2" key="1">
    <citation type="submission" date="2019-03" db="EMBL/GenBank/DDBJ databases">
        <title>First draft genome of Liparis tanakae, snailfish: a comprehensive survey of snailfish specific genes.</title>
        <authorList>
            <person name="Kim W."/>
            <person name="Song I."/>
            <person name="Jeong J.-H."/>
            <person name="Kim D."/>
            <person name="Kim S."/>
            <person name="Ryu S."/>
            <person name="Song J.Y."/>
            <person name="Lee S.K."/>
        </authorList>
    </citation>
    <scope>NUCLEOTIDE SEQUENCE [LARGE SCALE GENOMIC DNA]</scope>
    <source>
        <tissue evidence="1">Muscle</tissue>
    </source>
</reference>
<accession>A0A4Z2HTX1</accession>
<dbReference type="AlphaFoldDB" id="A0A4Z2HTX1"/>
<organism evidence="1 2">
    <name type="scientific">Liparis tanakae</name>
    <name type="common">Tanaka's snailfish</name>
    <dbReference type="NCBI Taxonomy" id="230148"/>
    <lineage>
        <taxon>Eukaryota</taxon>
        <taxon>Metazoa</taxon>
        <taxon>Chordata</taxon>
        <taxon>Craniata</taxon>
        <taxon>Vertebrata</taxon>
        <taxon>Euteleostomi</taxon>
        <taxon>Actinopterygii</taxon>
        <taxon>Neopterygii</taxon>
        <taxon>Teleostei</taxon>
        <taxon>Neoteleostei</taxon>
        <taxon>Acanthomorphata</taxon>
        <taxon>Eupercaria</taxon>
        <taxon>Perciformes</taxon>
        <taxon>Cottioidei</taxon>
        <taxon>Cottales</taxon>
        <taxon>Liparidae</taxon>
        <taxon>Liparis</taxon>
    </lineage>
</organism>
<name>A0A4Z2HTX1_9TELE</name>
<sequence>MLHEVVLDSRSAEGFWSGGQVTSEENSGSVPDVAVEVVVAGQEQAATLGEGHRGDAADDVVMAVHHQLLVGTQVKQPAGGVV</sequence>
<evidence type="ECO:0000313" key="1">
    <source>
        <dbReference type="EMBL" id="TNN69100.1"/>
    </source>
</evidence>
<comment type="caution">
    <text evidence="1">The sequence shown here is derived from an EMBL/GenBank/DDBJ whole genome shotgun (WGS) entry which is preliminary data.</text>
</comment>
<dbReference type="Proteomes" id="UP000314294">
    <property type="component" value="Unassembled WGS sequence"/>
</dbReference>